<organism evidence="2 3">
    <name type="scientific">Dryococelus australis</name>
    <dbReference type="NCBI Taxonomy" id="614101"/>
    <lineage>
        <taxon>Eukaryota</taxon>
        <taxon>Metazoa</taxon>
        <taxon>Ecdysozoa</taxon>
        <taxon>Arthropoda</taxon>
        <taxon>Hexapoda</taxon>
        <taxon>Insecta</taxon>
        <taxon>Pterygota</taxon>
        <taxon>Neoptera</taxon>
        <taxon>Polyneoptera</taxon>
        <taxon>Phasmatodea</taxon>
        <taxon>Verophasmatodea</taxon>
        <taxon>Anareolatae</taxon>
        <taxon>Phasmatidae</taxon>
        <taxon>Eurycanthinae</taxon>
        <taxon>Dryococelus</taxon>
    </lineage>
</organism>
<evidence type="ECO:0000256" key="1">
    <source>
        <dbReference type="SAM" id="MobiDB-lite"/>
    </source>
</evidence>
<evidence type="ECO:0000313" key="2">
    <source>
        <dbReference type="EMBL" id="KAJ8880204.1"/>
    </source>
</evidence>
<keyword evidence="3" id="KW-1185">Reference proteome</keyword>
<dbReference type="Proteomes" id="UP001159363">
    <property type="component" value="Chromosome 5"/>
</dbReference>
<name>A0ABQ9H7B8_9NEOP</name>
<protein>
    <submittedName>
        <fullName evidence="2">Uncharacterized protein</fullName>
    </submittedName>
</protein>
<proteinExistence type="predicted"/>
<dbReference type="EMBL" id="JARBHB010000006">
    <property type="protein sequence ID" value="KAJ8880204.1"/>
    <property type="molecule type" value="Genomic_DNA"/>
</dbReference>
<feature type="region of interest" description="Disordered" evidence="1">
    <location>
        <begin position="892"/>
        <end position="913"/>
    </location>
</feature>
<feature type="compositionally biased region" description="Basic and acidic residues" evidence="1">
    <location>
        <begin position="892"/>
        <end position="906"/>
    </location>
</feature>
<gene>
    <name evidence="2" type="ORF">PR048_016670</name>
</gene>
<feature type="region of interest" description="Disordered" evidence="1">
    <location>
        <begin position="637"/>
        <end position="662"/>
    </location>
</feature>
<sequence>MCWCWQHNKHTHTHTLRLRLAGFCRPSGSCSRALHWMWGGGGESPGATPGRERAAQSGVRNGTRAISYDEGGGAPQQGRAGTTCPVAPWQELGQHQPSGRPLRAPHTLHCFEIDVLKTPRPVVHAPFVDSPLRAHLIVSLKKCVLQTLPYGSSGTRSDEALGVSVSVARIAPSLIDLGRTATYYDCIPSVFDLPAVPHVPLVCCLTLDAWRCWYVQPESQSIQSRYVVAHKTPTDVRGNDTAVSCFCLSQYDEVVRRSRYVVSHKTPTDVWGNDTAVSCFCISQYGKVVRQSRYVVSHKTPTDVRGNDTAVSYLCLSQYDKVVRRNRYVVSHKTPTDVWGNDTVVSYLCLSQYGEIGMLYPTRRQQTSGGMILWCLASAFRSTTKSVCCSPQDANRRQGECYSGVLLLNFAVRQSRYVVSHKTPTDVRGNDTAVSYLCLSQYDKVVRQSRYVVAHKTPTDVRGNDTVVSCLCLSQYDKVGMLYPTRRQQTSGGMILRCLASAFRSTAKSVCCIPQDANRLRQSRYVVSHKTPTDVRGNDTAVSCFCLSQYGKVVRQSRYVVSHKTPTDVRGNDTAVSCFCLSQYGKVGMLYPTRRQQTSGGMLQRCLASAFRSTTKGKTSDVARNFSGEGECYWPRRSDVTGRPPRARPALTSRLEGEGGPARMRAGLGATTAQRASQITLVKAVLAKVGTFENNHSLPMPAYTSTGRTALIIPYLRASRCNLRDQCLGHTTAVFETVTRPRDQVQALNICGVRVGTYCGKRECTRNAREWETEEPRENPPTSSIAWHDSYLRKSDSDPAGYRTRFVLVRGERCNRCATAAPTAPRAPGKLQTRSPNMQLFYLKPLKCDLEIPLVAPGRASSASGSSGFHTQKKIRSHSGHPMRVIEVSMEQRRNKRVGETGDPRENPTTNGIVQHDSHMRKKFTFIIISQFHLIDA</sequence>
<reference evidence="2 3" key="1">
    <citation type="submission" date="2023-02" db="EMBL/GenBank/DDBJ databases">
        <title>LHISI_Scaffold_Assembly.</title>
        <authorList>
            <person name="Stuart O.P."/>
            <person name="Cleave R."/>
            <person name="Magrath M.J.L."/>
            <person name="Mikheyev A.S."/>
        </authorList>
    </citation>
    <scope>NUCLEOTIDE SEQUENCE [LARGE SCALE GENOMIC DNA]</scope>
    <source>
        <strain evidence="2">Daus_M_001</strain>
        <tissue evidence="2">Leg muscle</tissue>
    </source>
</reference>
<evidence type="ECO:0000313" key="3">
    <source>
        <dbReference type="Proteomes" id="UP001159363"/>
    </source>
</evidence>
<comment type="caution">
    <text evidence="2">The sequence shown here is derived from an EMBL/GenBank/DDBJ whole genome shotgun (WGS) entry which is preliminary data.</text>
</comment>
<accession>A0ABQ9H7B8</accession>